<evidence type="ECO:0000256" key="2">
    <source>
        <dbReference type="ARBA" id="ARBA00007466"/>
    </source>
</evidence>
<dbReference type="Proteomes" id="UP000504617">
    <property type="component" value="Unplaced"/>
</dbReference>
<keyword evidence="3" id="KW-0690">Ribosome biogenesis</keyword>
<dbReference type="GO" id="GO:0032040">
    <property type="term" value="C:small-subunit processome"/>
    <property type="evidence" value="ECO:0007669"/>
    <property type="project" value="InterPro"/>
</dbReference>
<dbReference type="GO" id="GO:0030692">
    <property type="term" value="C:Noc4p-Nop14p complex"/>
    <property type="evidence" value="ECO:0007669"/>
    <property type="project" value="TreeGrafter"/>
</dbReference>
<proteinExistence type="inferred from homology"/>
<accession>A0A6I9Z0R7</accession>
<keyword evidence="5" id="KW-0539">Nucleus</keyword>
<protein>
    <submittedName>
        <fullName evidence="9">Nucleolar protein 14</fullName>
    </submittedName>
</protein>
<organism evidence="8 9">
    <name type="scientific">Thamnophis sirtalis</name>
    <dbReference type="NCBI Taxonomy" id="35019"/>
    <lineage>
        <taxon>Eukaryota</taxon>
        <taxon>Metazoa</taxon>
        <taxon>Chordata</taxon>
        <taxon>Craniata</taxon>
        <taxon>Vertebrata</taxon>
        <taxon>Euteleostomi</taxon>
        <taxon>Lepidosauria</taxon>
        <taxon>Squamata</taxon>
        <taxon>Bifurcata</taxon>
        <taxon>Unidentata</taxon>
        <taxon>Episquamata</taxon>
        <taxon>Toxicofera</taxon>
        <taxon>Serpentes</taxon>
        <taxon>Colubroidea</taxon>
        <taxon>Colubridae</taxon>
        <taxon>Natricinae</taxon>
        <taxon>Thamnophis</taxon>
    </lineage>
</organism>
<dbReference type="PANTHER" id="PTHR23183">
    <property type="entry name" value="NOP14"/>
    <property type="match status" value="1"/>
</dbReference>
<evidence type="ECO:0000256" key="3">
    <source>
        <dbReference type="ARBA" id="ARBA00022517"/>
    </source>
</evidence>
<comment type="subcellular location">
    <subcellularLocation>
        <location evidence="1">Nucleus</location>
        <location evidence="1">Nucleolus</location>
    </subcellularLocation>
</comment>
<keyword evidence="4" id="KW-0698">rRNA processing</keyword>
<dbReference type="AlphaFoldDB" id="A0A6I9Z0R7"/>
<comment type="similarity">
    <text evidence="2">Belongs to the NOP14 family.</text>
</comment>
<gene>
    <name evidence="9" type="primary">NOP14</name>
</gene>
<dbReference type="Pfam" id="PF04147">
    <property type="entry name" value="Nop14"/>
    <property type="match status" value="1"/>
</dbReference>
<evidence type="ECO:0000313" key="8">
    <source>
        <dbReference type="Proteomes" id="UP000504617"/>
    </source>
</evidence>
<feature type="compositionally biased region" description="Basic and acidic residues" evidence="7">
    <location>
        <begin position="83"/>
        <end position="107"/>
    </location>
</feature>
<evidence type="ECO:0000313" key="9">
    <source>
        <dbReference type="RefSeq" id="XP_013930172.1"/>
    </source>
</evidence>
<comment type="function">
    <text evidence="6">Involved in nucleolar processing of pre-18S ribosomal RNA. Has a role in the nuclear export of 40S pre-ribosomal subunit to the cytoplasm.</text>
</comment>
<feature type="region of interest" description="Disordered" evidence="7">
    <location>
        <begin position="41"/>
        <end position="107"/>
    </location>
</feature>
<evidence type="ECO:0000256" key="7">
    <source>
        <dbReference type="SAM" id="MobiDB-lite"/>
    </source>
</evidence>
<evidence type="ECO:0000256" key="5">
    <source>
        <dbReference type="ARBA" id="ARBA00023242"/>
    </source>
</evidence>
<reference evidence="9" key="1">
    <citation type="submission" date="2025-08" db="UniProtKB">
        <authorList>
            <consortium name="RefSeq"/>
        </authorList>
    </citation>
    <scope>IDENTIFICATION</scope>
    <source>
        <tissue evidence="9">Skeletal muscle</tissue>
    </source>
</reference>
<feature type="non-terminal residue" evidence="9">
    <location>
        <position position="1"/>
    </location>
</feature>
<evidence type="ECO:0000256" key="4">
    <source>
        <dbReference type="ARBA" id="ARBA00022552"/>
    </source>
</evidence>
<sequence>FALERQKTFEKKNVYNLNEEEDLTHYGHSLADIEKLNDIVESDSDTEEKGMLSEELTASHFGGLLSKKKPTEQQNEEGQNPKSRKELVEELIAKSKLEKKERQAQRENTLELTEKLNNDWREIQALLLPRTSKSETQSQVQEKPKPDEYDVLVRELGFEMKTQPSDRMKTEEELAKEEQEKLQQLEADRLRRMKGEEQKESRTKLTHLSADDLVDGFLLTKDDRPLLSYSVSLSSFYHPPFFKVFIFYYKF</sequence>
<name>A0A6I9Z0R7_9SAUR</name>
<dbReference type="PANTHER" id="PTHR23183:SF0">
    <property type="entry name" value="NUCLEOLAR PROTEIN 14"/>
    <property type="match status" value="1"/>
</dbReference>
<dbReference type="GeneID" id="106555788"/>
<dbReference type="OrthoDB" id="441771at2759"/>
<dbReference type="CTD" id="8602"/>
<dbReference type="GO" id="GO:0030490">
    <property type="term" value="P:maturation of SSU-rRNA"/>
    <property type="evidence" value="ECO:0007669"/>
    <property type="project" value="TreeGrafter"/>
</dbReference>
<dbReference type="KEGG" id="tsr:106555788"/>
<feature type="compositionally biased region" description="Polar residues" evidence="7">
    <location>
        <begin position="72"/>
        <end position="81"/>
    </location>
</feature>
<evidence type="ECO:0000256" key="1">
    <source>
        <dbReference type="ARBA" id="ARBA00004604"/>
    </source>
</evidence>
<dbReference type="InterPro" id="IPR007276">
    <property type="entry name" value="Nop14"/>
</dbReference>
<evidence type="ECO:0000256" key="6">
    <source>
        <dbReference type="ARBA" id="ARBA00024695"/>
    </source>
</evidence>
<keyword evidence="8" id="KW-1185">Reference proteome</keyword>
<dbReference type="RefSeq" id="XP_013930172.1">
    <property type="nucleotide sequence ID" value="XM_014074697.1"/>
</dbReference>